<organism evidence="4 5">
    <name type="scientific">Siminovitchia terrae</name>
    <name type="common">Bacillus terrae</name>
    <dbReference type="NCBI Taxonomy" id="1914933"/>
    <lineage>
        <taxon>Bacteria</taxon>
        <taxon>Bacillati</taxon>
        <taxon>Bacillota</taxon>
        <taxon>Bacilli</taxon>
        <taxon>Bacillales</taxon>
        <taxon>Bacillaceae</taxon>
        <taxon>Siminovitchia</taxon>
    </lineage>
</organism>
<protein>
    <submittedName>
        <fullName evidence="4">Nitrilase</fullName>
    </submittedName>
</protein>
<dbReference type="GO" id="GO:0016811">
    <property type="term" value="F:hydrolase activity, acting on carbon-nitrogen (but not peptide) bonds, in linear amides"/>
    <property type="evidence" value="ECO:0007669"/>
    <property type="project" value="TreeGrafter"/>
</dbReference>
<dbReference type="PROSITE" id="PS01227">
    <property type="entry name" value="UPF0012"/>
    <property type="match status" value="1"/>
</dbReference>
<dbReference type="SUPFAM" id="SSF56317">
    <property type="entry name" value="Carbon-nitrogen hydrolase"/>
    <property type="match status" value="1"/>
</dbReference>
<feature type="domain" description="CN hydrolase" evidence="3">
    <location>
        <begin position="3"/>
        <end position="236"/>
    </location>
</feature>
<evidence type="ECO:0000256" key="1">
    <source>
        <dbReference type="ARBA" id="ARBA00010613"/>
    </source>
</evidence>
<evidence type="ECO:0000256" key="2">
    <source>
        <dbReference type="ARBA" id="ARBA00022801"/>
    </source>
</evidence>
<dbReference type="InterPro" id="IPR003010">
    <property type="entry name" value="C-N_Hydrolase"/>
</dbReference>
<dbReference type="Proteomes" id="UP000287296">
    <property type="component" value="Unassembled WGS sequence"/>
</dbReference>
<dbReference type="Pfam" id="PF00795">
    <property type="entry name" value="CN_hydrolase"/>
    <property type="match status" value="1"/>
</dbReference>
<dbReference type="RefSeq" id="WP_120118350.1">
    <property type="nucleotide sequence ID" value="NZ_QYTW02000033.1"/>
</dbReference>
<dbReference type="AlphaFoldDB" id="A0A429X2M0"/>
<comment type="similarity">
    <text evidence="1">Belongs to the carbon-nitrogen hydrolase superfamily. NIT1/NIT2 family.</text>
</comment>
<dbReference type="InterPro" id="IPR036526">
    <property type="entry name" value="C-N_Hydrolase_sf"/>
</dbReference>
<dbReference type="EMBL" id="QYTW02000033">
    <property type="protein sequence ID" value="RST57460.1"/>
    <property type="molecule type" value="Genomic_DNA"/>
</dbReference>
<dbReference type="PANTHER" id="PTHR43674">
    <property type="entry name" value="NITRILASE C965.09-RELATED"/>
    <property type="match status" value="1"/>
</dbReference>
<sequence>MSILVAAIQMHSVPNQPMKNLNTALKMVRNARSQGAGIIVLPELWKSGYYLSKEEFGFLGENKKGSTVRKFQELAMELGVVLVVPFIEKEEKNLYISTAVIEKSGDLLACYRKSFLWGREKEIFSPGEREYEAVQTSVGKIGILICYDIEFPEPSRHLALQGVELIIVPSVWSIPAEPRWDIQLPARALDNTVFVLGVNTAYEGSCGKSKLIAPDGRVLAEAPANEPCILIHEVNFDLIRETRKKIPYLRDLNNSQPI</sequence>
<name>A0A429X2M0_SIMTE</name>
<evidence type="ECO:0000313" key="5">
    <source>
        <dbReference type="Proteomes" id="UP000287296"/>
    </source>
</evidence>
<evidence type="ECO:0000313" key="4">
    <source>
        <dbReference type="EMBL" id="RST57460.1"/>
    </source>
</evidence>
<keyword evidence="2" id="KW-0378">Hydrolase</keyword>
<dbReference type="PROSITE" id="PS50263">
    <property type="entry name" value="CN_HYDROLASE"/>
    <property type="match status" value="1"/>
</dbReference>
<reference evidence="4 5" key="1">
    <citation type="submission" date="2018-12" db="EMBL/GenBank/DDBJ databases">
        <authorList>
            <person name="Sun L."/>
            <person name="Chen Z."/>
        </authorList>
    </citation>
    <scope>NUCLEOTIDE SEQUENCE [LARGE SCALE GENOMIC DNA]</scope>
    <source>
        <strain evidence="4 5">LMG 29736</strain>
    </source>
</reference>
<evidence type="ECO:0000259" key="3">
    <source>
        <dbReference type="PROSITE" id="PS50263"/>
    </source>
</evidence>
<proteinExistence type="inferred from homology"/>
<dbReference type="OrthoDB" id="9811121at2"/>
<accession>A0A429X2M0</accession>
<dbReference type="PANTHER" id="PTHR43674:SF16">
    <property type="entry name" value="CARBON-NITROGEN FAMILY, PUTATIVE (AFU_ORTHOLOGUE AFUA_5G02350)-RELATED"/>
    <property type="match status" value="1"/>
</dbReference>
<dbReference type="InterPro" id="IPR001110">
    <property type="entry name" value="UPF0012_CS"/>
</dbReference>
<gene>
    <name evidence="4" type="ORF">D5F11_022320</name>
</gene>
<dbReference type="InterPro" id="IPR050345">
    <property type="entry name" value="Aliph_Amidase/BUP"/>
</dbReference>
<dbReference type="Gene3D" id="3.60.110.10">
    <property type="entry name" value="Carbon-nitrogen hydrolase"/>
    <property type="match status" value="1"/>
</dbReference>
<comment type="caution">
    <text evidence="4">The sequence shown here is derived from an EMBL/GenBank/DDBJ whole genome shotgun (WGS) entry which is preliminary data.</text>
</comment>